<dbReference type="InterPro" id="IPR011598">
    <property type="entry name" value="bHLH_dom"/>
</dbReference>
<feature type="compositionally biased region" description="Gly residues" evidence="5">
    <location>
        <begin position="310"/>
        <end position="324"/>
    </location>
</feature>
<dbReference type="Proteomes" id="UP000283509">
    <property type="component" value="Unassembled WGS sequence"/>
</dbReference>
<evidence type="ECO:0000256" key="4">
    <source>
        <dbReference type="ARBA" id="ARBA00023242"/>
    </source>
</evidence>
<reference evidence="7 8" key="2">
    <citation type="submission" date="2019-01" db="EMBL/GenBank/DDBJ databases">
        <title>The decoding of complex shrimp genome reveals the adaptation for benthos swimmer, frequently molting mechanism and breeding impact on genome.</title>
        <authorList>
            <person name="Sun Y."/>
            <person name="Gao Y."/>
            <person name="Yu Y."/>
        </authorList>
    </citation>
    <scope>NUCLEOTIDE SEQUENCE [LARGE SCALE GENOMIC DNA]</scope>
    <source>
        <tissue evidence="7">Muscle</tissue>
    </source>
</reference>
<evidence type="ECO:0000256" key="2">
    <source>
        <dbReference type="ARBA" id="ARBA00023015"/>
    </source>
</evidence>
<keyword evidence="4" id="KW-0539">Nucleus</keyword>
<sequence length="466" mass="50405">MASEKGKGGAQSENIRPKAGRGKELAIGPREIHHHRLLSRLPPVIGGLEQKQSGCVLGRCSSLQTDWEASAPDSRAIIGVHHSVSDAHDANCLCFWISSDNRGNKSLQRLDVCDASETVTQLGDPSCRIASAPTTPVCDVIGHGHCKLEDMMSAFPYPAMLGVQHLMGGDMRHAPQLNPGRRPDQDPHVHSPFYQRDAAHHAPVRDDHPSAQDSMQLLRSDLLGLSRGQVVARDLSRDMGVAGGRDEAVSVPRELAGLQALDHSMGGNIENQDPAGGGGGCVTPTAVKEERDHRDDGTGGSCSDDDGARSGPGGGPRESLGPGGKKVRQQKHVRLSVNARERRRMHDLNDALDDLRAVIPYAHSPSVRKLSKIATLLLAKNYILMQSNAIEELRRVVTYLNQPGAHLPHLPPSCIRRLSRALTGSHVSRGNTCEYVSRVLRFRAVVPRCCLCVACSTRPPWSAEKH</sequence>
<evidence type="ECO:0000313" key="8">
    <source>
        <dbReference type="Proteomes" id="UP000283509"/>
    </source>
</evidence>
<evidence type="ECO:0000256" key="3">
    <source>
        <dbReference type="ARBA" id="ARBA00023163"/>
    </source>
</evidence>
<dbReference type="PROSITE" id="PS50888">
    <property type="entry name" value="BHLH"/>
    <property type="match status" value="1"/>
</dbReference>
<dbReference type="PANTHER" id="PTHR19290:SF104">
    <property type="entry name" value="GH17679P"/>
    <property type="match status" value="1"/>
</dbReference>
<reference evidence="7 8" key="1">
    <citation type="submission" date="2018-04" db="EMBL/GenBank/DDBJ databases">
        <authorList>
            <person name="Zhang X."/>
            <person name="Yuan J."/>
            <person name="Li F."/>
            <person name="Xiang J."/>
        </authorList>
    </citation>
    <scope>NUCLEOTIDE SEQUENCE [LARGE SCALE GENOMIC DNA]</scope>
    <source>
        <tissue evidence="7">Muscle</tissue>
    </source>
</reference>
<feature type="region of interest" description="Disordered" evidence="5">
    <location>
        <begin position="172"/>
        <end position="191"/>
    </location>
</feature>
<evidence type="ECO:0000256" key="5">
    <source>
        <dbReference type="SAM" id="MobiDB-lite"/>
    </source>
</evidence>
<dbReference type="STRING" id="6689.A0A3R7MMQ4"/>
<dbReference type="GO" id="GO:0046983">
    <property type="term" value="F:protein dimerization activity"/>
    <property type="evidence" value="ECO:0007669"/>
    <property type="project" value="InterPro"/>
</dbReference>
<feature type="region of interest" description="Disordered" evidence="5">
    <location>
        <begin position="264"/>
        <end position="334"/>
    </location>
</feature>
<dbReference type="CDD" id="cd18954">
    <property type="entry name" value="bHLH_TS_bHLHe22_bHLHb5"/>
    <property type="match status" value="1"/>
</dbReference>
<feature type="domain" description="BHLH" evidence="6">
    <location>
        <begin position="332"/>
        <end position="386"/>
    </location>
</feature>
<dbReference type="PANTHER" id="PTHR19290">
    <property type="entry name" value="BASIC HELIX-LOOP-HELIX PROTEIN NEUROGENIN-RELATED"/>
    <property type="match status" value="1"/>
</dbReference>
<dbReference type="InterPro" id="IPR036638">
    <property type="entry name" value="HLH_DNA-bd_sf"/>
</dbReference>
<dbReference type="SMART" id="SM00353">
    <property type="entry name" value="HLH"/>
    <property type="match status" value="1"/>
</dbReference>
<feature type="region of interest" description="Disordered" evidence="5">
    <location>
        <begin position="1"/>
        <end position="28"/>
    </location>
</feature>
<name>A0A3R7MMQ4_PENVA</name>
<proteinExistence type="predicted"/>
<evidence type="ECO:0000259" key="6">
    <source>
        <dbReference type="PROSITE" id="PS50888"/>
    </source>
</evidence>
<comment type="subcellular location">
    <subcellularLocation>
        <location evidence="1">Nucleus</location>
    </subcellularLocation>
</comment>
<dbReference type="Pfam" id="PF00010">
    <property type="entry name" value="HLH"/>
    <property type="match status" value="1"/>
</dbReference>
<accession>A0A3R7MMQ4</accession>
<organism evidence="7 8">
    <name type="scientific">Penaeus vannamei</name>
    <name type="common">Whiteleg shrimp</name>
    <name type="synonym">Litopenaeus vannamei</name>
    <dbReference type="NCBI Taxonomy" id="6689"/>
    <lineage>
        <taxon>Eukaryota</taxon>
        <taxon>Metazoa</taxon>
        <taxon>Ecdysozoa</taxon>
        <taxon>Arthropoda</taxon>
        <taxon>Crustacea</taxon>
        <taxon>Multicrustacea</taxon>
        <taxon>Malacostraca</taxon>
        <taxon>Eumalacostraca</taxon>
        <taxon>Eucarida</taxon>
        <taxon>Decapoda</taxon>
        <taxon>Dendrobranchiata</taxon>
        <taxon>Penaeoidea</taxon>
        <taxon>Penaeidae</taxon>
        <taxon>Penaeus</taxon>
    </lineage>
</organism>
<keyword evidence="3" id="KW-0804">Transcription</keyword>
<dbReference type="EMBL" id="QCYY01000168">
    <property type="protein sequence ID" value="ROT85850.1"/>
    <property type="molecule type" value="Genomic_DNA"/>
</dbReference>
<keyword evidence="8" id="KW-1185">Reference proteome</keyword>
<gene>
    <name evidence="7" type="ORF">C7M84_005195</name>
</gene>
<protein>
    <submittedName>
        <fullName evidence="7">Putative class E basic helix-loop-helix protein 22</fullName>
    </submittedName>
</protein>
<dbReference type="GO" id="GO:0000981">
    <property type="term" value="F:DNA-binding transcription factor activity, RNA polymerase II-specific"/>
    <property type="evidence" value="ECO:0007669"/>
    <property type="project" value="TreeGrafter"/>
</dbReference>
<evidence type="ECO:0000256" key="1">
    <source>
        <dbReference type="ARBA" id="ARBA00004123"/>
    </source>
</evidence>
<evidence type="ECO:0000313" key="7">
    <source>
        <dbReference type="EMBL" id="ROT85850.1"/>
    </source>
</evidence>
<dbReference type="SUPFAM" id="SSF47459">
    <property type="entry name" value="HLH, helix-loop-helix DNA-binding domain"/>
    <property type="match status" value="1"/>
</dbReference>
<dbReference type="FunFam" id="4.10.280.10:FF:000026">
    <property type="entry name" value="Basic helix-loop-helix family, member e23"/>
    <property type="match status" value="1"/>
</dbReference>
<dbReference type="GO" id="GO:0061564">
    <property type="term" value="P:axon development"/>
    <property type="evidence" value="ECO:0007669"/>
    <property type="project" value="TreeGrafter"/>
</dbReference>
<dbReference type="InterPro" id="IPR050359">
    <property type="entry name" value="bHLH_transcription_factors"/>
</dbReference>
<feature type="compositionally biased region" description="Basic and acidic residues" evidence="5">
    <location>
        <begin position="287"/>
        <end position="297"/>
    </location>
</feature>
<dbReference type="GO" id="GO:0045944">
    <property type="term" value="P:positive regulation of transcription by RNA polymerase II"/>
    <property type="evidence" value="ECO:0007669"/>
    <property type="project" value="TreeGrafter"/>
</dbReference>
<dbReference type="OrthoDB" id="10011855at2759"/>
<keyword evidence="2" id="KW-0805">Transcription regulation</keyword>
<dbReference type="GO" id="GO:0070888">
    <property type="term" value="F:E-box binding"/>
    <property type="evidence" value="ECO:0007669"/>
    <property type="project" value="TreeGrafter"/>
</dbReference>
<dbReference type="GO" id="GO:0007423">
    <property type="term" value="P:sensory organ development"/>
    <property type="evidence" value="ECO:0007669"/>
    <property type="project" value="TreeGrafter"/>
</dbReference>
<feature type="compositionally biased region" description="Basic residues" evidence="5">
    <location>
        <begin position="325"/>
        <end position="334"/>
    </location>
</feature>
<dbReference type="Gene3D" id="4.10.280.10">
    <property type="entry name" value="Helix-loop-helix DNA-binding domain"/>
    <property type="match status" value="1"/>
</dbReference>
<comment type="caution">
    <text evidence="7">The sequence shown here is derived from an EMBL/GenBank/DDBJ whole genome shotgun (WGS) entry which is preliminary data.</text>
</comment>
<dbReference type="GO" id="GO:0005634">
    <property type="term" value="C:nucleus"/>
    <property type="evidence" value="ECO:0007669"/>
    <property type="project" value="UniProtKB-SubCell"/>
</dbReference>
<dbReference type="AlphaFoldDB" id="A0A3R7MMQ4"/>